<gene>
    <name evidence="2" type="ORF">ARY78_16255</name>
    <name evidence="3" type="ORF">F1F65_15745</name>
    <name evidence="4" type="ORF">F6515_15165</name>
    <name evidence="5" type="ORF">GHH22_15585</name>
    <name evidence="6" type="ORF">GHO09_15620</name>
</gene>
<dbReference type="EMBL" id="AAAIXK010000012">
    <property type="protein sequence ID" value="EAC5551967.1"/>
    <property type="molecule type" value="Genomic_DNA"/>
</dbReference>
<accession>A0A685VMX1</accession>
<dbReference type="Proteomes" id="UP000489121">
    <property type="component" value="Unassembled WGS sequence"/>
</dbReference>
<evidence type="ECO:0000313" key="6">
    <source>
        <dbReference type="EMBL" id="HAA8491906.1"/>
    </source>
</evidence>
<dbReference type="AlphaFoldDB" id="A0A685VMX1"/>
<dbReference type="EMBL" id="DAAEEB010000016">
    <property type="protein sequence ID" value="HAA8054557.1"/>
    <property type="molecule type" value="Genomic_DNA"/>
</dbReference>
<evidence type="ECO:0000313" key="7">
    <source>
        <dbReference type="Proteomes" id="UP000365297"/>
    </source>
</evidence>
<proteinExistence type="predicted"/>
<evidence type="ECO:0000313" key="8">
    <source>
        <dbReference type="Proteomes" id="UP000489121"/>
    </source>
</evidence>
<dbReference type="RefSeq" id="WP_031642465.1">
    <property type="nucleotide sequence ID" value="NZ_CP168882.1"/>
</dbReference>
<protein>
    <submittedName>
        <fullName evidence="5">Uncharacterized protein</fullName>
    </submittedName>
</protein>
<evidence type="ECO:0000313" key="3">
    <source>
        <dbReference type="EMBL" id="ECR2347382.1"/>
    </source>
</evidence>
<reference evidence="5 9" key="1">
    <citation type="journal article" date="2018" name="Genome Biol.">
        <title>SKESA: strategic k-mer extension for scrupulous assemblies.</title>
        <authorList>
            <person name="Souvorov A."/>
            <person name="Agarwala R."/>
            <person name="Lipman D.J."/>
        </authorList>
    </citation>
    <scope>NUCLEOTIDE SEQUENCE [LARGE SCALE GENOMIC DNA]</scope>
    <source>
        <strain evidence="5">09CEB371LM</strain>
        <strain evidence="6">Sam_F526FDD3-C0F7-43DB-B204-E231FEF9C926</strain>
    </source>
</reference>
<evidence type="ECO:0000313" key="4">
    <source>
        <dbReference type="EMBL" id="ECY9784314.1"/>
    </source>
</evidence>
<reference evidence="4 8" key="3">
    <citation type="submission" date="2019-09" db="EMBL/GenBank/DDBJ databases">
        <authorList>
            <consortium name="PulseNet: The National Subtyping Network for Foodborne Disease Surveillance"/>
            <person name="Tarr C.L."/>
            <person name="Trees E."/>
            <person name="Katz L.S."/>
            <person name="Carleton-Romer H.A."/>
            <person name="Stroika S."/>
            <person name="Kucerova Z."/>
            <person name="Roache K.F."/>
            <person name="Sabol A.L."/>
            <person name="Besser J."/>
            <person name="Gerner-Smidt P."/>
        </authorList>
    </citation>
    <scope>NUCLEOTIDE SEQUENCE [LARGE SCALE GENOMIC DNA]</scope>
    <source>
        <strain evidence="4 8">PNUSAL005692</strain>
    </source>
</reference>
<dbReference type="Proteomes" id="UP000365297">
    <property type="component" value="Unassembled WGS sequence"/>
</dbReference>
<sequence length="233" mass="27809">MLTVQLEGETRIQKLQSDQEKLATLLNDVEDDNTRQLLSMILKEVKQEKIIEETEVKIKEIQLRLNETKEIAYQNDYKARITYLKDQLYELKRNKLAHVAEAEGRFRAQLAHLDHLDFVQQQSKREKEHLRVIGIMPNVPRRQYNRKKYKEKPDYSKIISPLEIEKRGCIFFTRDHKEFVHLYNDLLINPKTMEVKTFREVLASTIHIRNSDGDIIFKYAKNAFRPVIRMKVK</sequence>
<dbReference type="EMBL" id="DAAEQL010000019">
    <property type="protein sequence ID" value="HAA8491906.1"/>
    <property type="molecule type" value="Genomic_DNA"/>
</dbReference>
<name>A0A685VMX1_LISMN</name>
<organism evidence="5">
    <name type="scientific">Listeria monocytogenes</name>
    <dbReference type="NCBI Taxonomy" id="1639"/>
    <lineage>
        <taxon>Bacteria</taxon>
        <taxon>Bacillati</taxon>
        <taxon>Bacillota</taxon>
        <taxon>Bacilli</taxon>
        <taxon>Bacillales</taxon>
        <taxon>Listeriaceae</taxon>
        <taxon>Listeria</taxon>
    </lineage>
</organism>
<evidence type="ECO:0000313" key="2">
    <source>
        <dbReference type="EMBL" id="EAC5551967.1"/>
    </source>
</evidence>
<keyword evidence="1" id="KW-0175">Coiled coil</keyword>
<reference evidence="2 7" key="2">
    <citation type="submission" date="2018-06" db="EMBL/GenBank/DDBJ databases">
        <authorList>
            <consortium name="GenomeTrakr: Next Generation Sequencing Network for Food Pathogen Tracability"/>
        </authorList>
    </citation>
    <scope>NUCLEOTIDE SEQUENCE [LARGE SCALE GENOMIC DNA]</scope>
    <source>
        <strain evidence="2 7">FDA00007096</strain>
        <strain evidence="3">FDA00014666</strain>
    </source>
</reference>
<evidence type="ECO:0000313" key="5">
    <source>
        <dbReference type="EMBL" id="HAA8054557.1"/>
    </source>
</evidence>
<dbReference type="Proteomes" id="UP000840039">
    <property type="component" value="Unassembled WGS sequence"/>
</dbReference>
<dbReference type="Proteomes" id="UP000840567">
    <property type="component" value="Unassembled WGS sequence"/>
</dbReference>
<reference evidence="5" key="4">
    <citation type="submission" date="2019-10" db="EMBL/GenBank/DDBJ databases">
        <authorList>
            <consortium name="NCBI Pathogen Detection Project"/>
        </authorList>
    </citation>
    <scope>NUCLEOTIDE SEQUENCE</scope>
    <source>
        <strain evidence="5">09CEB371LM</strain>
        <strain evidence="6">Sam_F526FDD3-C0F7-43DB-B204-E231FEF9C926</strain>
    </source>
</reference>
<comment type="caution">
    <text evidence="5">The sequence shown here is derived from an EMBL/GenBank/DDBJ whole genome shotgun (WGS) entry which is preliminary data.</text>
</comment>
<dbReference type="EMBL" id="AALGDA010000091">
    <property type="protein sequence ID" value="ECY9784314.1"/>
    <property type="molecule type" value="Genomic_DNA"/>
</dbReference>
<evidence type="ECO:0000313" key="9">
    <source>
        <dbReference type="Proteomes" id="UP000840567"/>
    </source>
</evidence>
<dbReference type="EMBL" id="AAKFCP010000049">
    <property type="protein sequence ID" value="ECR2347382.1"/>
    <property type="molecule type" value="Genomic_DNA"/>
</dbReference>
<evidence type="ECO:0000256" key="1">
    <source>
        <dbReference type="SAM" id="Coils"/>
    </source>
</evidence>
<feature type="coiled-coil region" evidence="1">
    <location>
        <begin position="12"/>
        <end position="71"/>
    </location>
</feature>